<name>A0A3R5X2N2_9BACT</name>
<protein>
    <submittedName>
        <fullName evidence="1">DUF4911 domain-containing protein</fullName>
    </submittedName>
</protein>
<reference evidence="1 2" key="1">
    <citation type="submission" date="2019-01" db="EMBL/GenBank/DDBJ databases">
        <title>Geovibrio thiophilus DSM 11263, complete genome.</title>
        <authorList>
            <person name="Spring S."/>
            <person name="Bunk B."/>
            <person name="Sproer C."/>
        </authorList>
    </citation>
    <scope>NUCLEOTIDE SEQUENCE [LARGE SCALE GENOMIC DNA]</scope>
    <source>
        <strain evidence="1 2">DSM 11263</strain>
    </source>
</reference>
<accession>A0A3R5X2N2</accession>
<evidence type="ECO:0000313" key="2">
    <source>
        <dbReference type="Proteomes" id="UP000287502"/>
    </source>
</evidence>
<dbReference type="OrthoDB" id="5688at2"/>
<sequence>MTRTVKVKCHIDKHNILLVNSLVDSYEGLGIVRTLDSAKGNVVIYSTDTVYEKLLRVLEELNKSGIGITDVRTEFSEDVDNW</sequence>
<dbReference type="InterPro" id="IPR032587">
    <property type="entry name" value="DUF4911"/>
</dbReference>
<keyword evidence="2" id="KW-1185">Reference proteome</keyword>
<dbReference type="EMBL" id="CP035108">
    <property type="protein sequence ID" value="QAR33067.1"/>
    <property type="molecule type" value="Genomic_DNA"/>
</dbReference>
<evidence type="ECO:0000313" key="1">
    <source>
        <dbReference type="EMBL" id="QAR33067.1"/>
    </source>
</evidence>
<dbReference type="Pfam" id="PF16256">
    <property type="entry name" value="DUF4911"/>
    <property type="match status" value="1"/>
</dbReference>
<organism evidence="1 2">
    <name type="scientific">Geovibrio thiophilus</name>
    <dbReference type="NCBI Taxonomy" id="139438"/>
    <lineage>
        <taxon>Bacteria</taxon>
        <taxon>Pseudomonadati</taxon>
        <taxon>Deferribacterota</taxon>
        <taxon>Deferribacteres</taxon>
        <taxon>Deferribacterales</taxon>
        <taxon>Geovibrionaceae</taxon>
        <taxon>Geovibrio</taxon>
    </lineage>
</organism>
<dbReference type="KEGG" id="gtl:EP073_06495"/>
<dbReference type="RefSeq" id="WP_128466353.1">
    <property type="nucleotide sequence ID" value="NZ_CP035108.1"/>
</dbReference>
<gene>
    <name evidence="1" type="ORF">EP073_06495</name>
</gene>
<dbReference type="Proteomes" id="UP000287502">
    <property type="component" value="Chromosome"/>
</dbReference>
<proteinExistence type="predicted"/>
<dbReference type="AlphaFoldDB" id="A0A3R5X2N2"/>